<feature type="region of interest" description="Disordered" evidence="3">
    <location>
        <begin position="1344"/>
        <end position="1373"/>
    </location>
</feature>
<keyword evidence="2" id="KW-0539">Nucleus</keyword>
<feature type="region of interest" description="Disordered" evidence="3">
    <location>
        <begin position="2923"/>
        <end position="3171"/>
    </location>
</feature>
<feature type="compositionally biased region" description="Basic and acidic residues" evidence="3">
    <location>
        <begin position="2392"/>
        <end position="2401"/>
    </location>
</feature>
<comment type="subcellular location">
    <subcellularLocation>
        <location evidence="1">Nucleus</location>
    </subcellularLocation>
</comment>
<feature type="region of interest" description="Disordered" evidence="3">
    <location>
        <begin position="2222"/>
        <end position="2272"/>
    </location>
</feature>
<feature type="compositionally biased region" description="Polar residues" evidence="3">
    <location>
        <begin position="3096"/>
        <end position="3110"/>
    </location>
</feature>
<dbReference type="PANTHER" id="PTHR21583">
    <property type="entry name" value="ELYS PROTEIN"/>
    <property type="match status" value="1"/>
</dbReference>
<feature type="compositionally biased region" description="Polar residues" evidence="3">
    <location>
        <begin position="2222"/>
        <end position="2234"/>
    </location>
</feature>
<evidence type="ECO:0000259" key="4">
    <source>
        <dbReference type="Pfam" id="PF13934"/>
    </source>
</evidence>
<feature type="compositionally biased region" description="Low complexity" evidence="3">
    <location>
        <begin position="2862"/>
        <end position="2874"/>
    </location>
</feature>
<feature type="compositionally biased region" description="Basic and acidic residues" evidence="3">
    <location>
        <begin position="3015"/>
        <end position="3027"/>
    </location>
</feature>
<feature type="region of interest" description="Disordered" evidence="3">
    <location>
        <begin position="2677"/>
        <end position="2797"/>
    </location>
</feature>
<protein>
    <recommendedName>
        <fullName evidence="7">Protein ELYS</fullName>
    </recommendedName>
</protein>
<dbReference type="Pfam" id="PF13934">
    <property type="entry name" value="ELYS"/>
    <property type="match status" value="1"/>
</dbReference>
<feature type="compositionally biased region" description="Basic and acidic residues" evidence="3">
    <location>
        <begin position="3040"/>
        <end position="3054"/>
    </location>
</feature>
<evidence type="ECO:0000256" key="3">
    <source>
        <dbReference type="SAM" id="MobiDB-lite"/>
    </source>
</evidence>
<feature type="compositionally biased region" description="Polar residues" evidence="3">
    <location>
        <begin position="1608"/>
        <end position="1652"/>
    </location>
</feature>
<feature type="region of interest" description="Disordered" evidence="3">
    <location>
        <begin position="2308"/>
        <end position="2407"/>
    </location>
</feature>
<feature type="region of interest" description="Disordered" evidence="3">
    <location>
        <begin position="1915"/>
        <end position="1953"/>
    </location>
</feature>
<feature type="compositionally biased region" description="Basic and acidic residues" evidence="3">
    <location>
        <begin position="1593"/>
        <end position="1604"/>
    </location>
</feature>
<dbReference type="InterPro" id="IPR052620">
    <property type="entry name" value="ELYS/MEL-28_NucAsmblyFactor"/>
</dbReference>
<evidence type="ECO:0000256" key="2">
    <source>
        <dbReference type="ARBA" id="ARBA00023242"/>
    </source>
</evidence>
<sequence>MAGIIKLGALKDKNGPTVPIQIPRTKDMSTTYCFRPWTQGRVRSASTPLVTIRKDLHFFMYVKVVMNPEENRCRVSREAQFPTSVLKYIHLDKPQEDRVYPVKGGLFNDGKLAWLSYGPRLDVVCMKTGLRRGYWRFGVPLPDCQTVVTCVIELPAGTASGRVRRLLVGLNSDVEGGRVCVFDFVSSKVLRAVAVPAPVSSMCVVDHGYEGTGSRYPLPRLVNSMSGIVSVGLVNGQLLLLDLCRMAYEEDLRNDSVLRNELNCSRLIPVSVNERDPNMVEKKRMMSARTGDHLCVLLSEPCCLEGVSQREARPQDDGMITCVQYVPSIASLLVGFSTGCFQIWSVMHMALEYTSPVLRGSSQAITHLAFQEASDDPKSYCYVWAVCEGDPTENCTALMYMLEYKSRDLVDGYGFLYMDFMQAYHVFELELGVNESENLNSHCLGCYTLTRNLPSKRDNGGNRDDGETETDLSLCMFSWECGGVVHLTLFDLNMWYKAQMPKTPSCLGPHTLSSFLGVQVLKDVLETCTPKGPMLEVRVVAESVRRYKGIQALDEHFFPSALTFDGHGLNRYRLVVMIVLSEFVCLMERGGVSLSHTSNQLLLLSQLAKSGAATFLHPNDFFHRCNFAGLRPVLSDVSGMDSVSVSEQRNFLLSLALDKNLLGVLTRCINEWSDGCYSGQGCSFEMLLDWAWGRTVLVRQQVDELCKPLFDTTGLGLDSNWCRRLRHCGLLFKRLHIVFEAACAAKPPGVCDLTKRTQVLELLTMYVEVIQWFLGVGLLPEHPVDSEHTSYYTVPYPVTTIHAFYQRRREEMKALGLEAPLRSTAVSPGEDMLLIDGLVSHECGNSDKLSALWKVDGGSGLYPPPSIQSLLQTYLQTNTDMTVKHCIVIYVLLDLAFELHKDERYASALEKFVEFPTTFSMSPSVIKVAQAFWFLDHKEFEDALNLLSQVMVRPEDLRPWQHRAIIRAFLLQGHPEMAMSYITVRSPVVQDSQDVLLHQTVLLSNGLIHDAFQFQRVHRTQENCSELLNLFYSGCILKNKLKTVISLQLSDLEEGHLMKFLDSLDSPRADDVEVFYYLKQERIIEALERNDLIKKRRMAQRGSNSLKRKRHQNYESTTRETWLRAYANTLPALTREITQHCLDKRDVFVNWQQVERPIPLSVNVCPGGLQPARCKSSLIHSALMKAKETWVKIPETPHTRHSIVQSTPFLCTPHTATYTDGSRPEVPEVIPKLLSAPESTQDDDYDDDDMCEVTPFKRARYAEQTLDKLDDPLRLLQSPHIRRSMGTQTSFTTPGRYLTGSSSDAPQSILKVTRLRGMSTTPEVFDTSDDEDEVPLSRRIRFSLPEEPTVDSSSPAGSPNAASPGGPTPRRNIHTGQERIQRMEDGLLCASKTTRFTDLERSQPLLSDISEEINSVNNSEEDSSYFRRVSGRLSLLENKQSSPREELGSASKSEGNKSITSKLAEDSSLIENTKNKSQSEITPSTLDKMGEEPSLTVSSTESTSINRRIASRFSLSTLSTTSKDITTSGDSHDISRNSSVVKNITRSSTSFLSSTLASVSTEDSSQGKSTSNDRMMTRSSSSIKTSFTSASFVEKESQALDAKKSNSTKRSTLSGRKSFRQSVLQESASATVSGSVSPTYDSSLTTPESTDNSNKRESQSSYITANSDTSPSVPTNLAPEVCVLLDTSSDDSDIDRFNSSFGTHHGGAASSICANETNVGEVKNGPEAKENSVTQSLLTLDDLIEASTKNFASQSVDNNLLNEPERAGIRSEGVNESDRGILLDDTSVGVALFSPQVINYVIEDSADSKGTSNPTSRAPDKDELVITELVNAAPLPGFDENLSVDGRIDVKLSTDVAYPPFPSEELDYLDYYEAENSCDNDNFVDTSSALVDLCDSDQGSDGKGKEKRVENYFSLSDDNINDSESEESPLPSTWLSQEDRKPSQQASLNQSNDSVVILDTDSDIDDWLDQQHLPSFAEVQKGIATKSLDSTKVDNKNEGATGAVGSMSQVEQEMSKDIGVNLLQFSQQSDDLVDALEASKAIATVGIHSSDNKSLDYGKPLDEVIKASLENSTDKANTTAGYSKKSDEKRIKEDSNVHAEDIFYDISQTSTEISNSESKEAASLSNDFSKHAKANIDRFEKTDDTEKTMSITDNVETNMSKVVSRTCCAEDTSAQIMNTCEFIQTNCTFQVSDVPAVKVAEEGCKQVPSPIGNTAEESLKTCNENKSSLKQGAGSSLLKTKSRRRSSSTSVDKNGRAKSVKSRRSSSVEPDFVSASKVAGIRMETGESLHNLPQDDEINVEVITSRDEVESVLPVSSSKTPRATAEKLLSSSPVNVVNSLSKNVDDNSYSSDKVSNRLRSSYSNTTTTQKKLDNSGLVRGDSSASSQYTLSSDKKSERKESSSLASDQDCLDLGVSMTDSSFGDISSVLKFESEPTSAEKKQNIYSETKVTTRSSSVSCRKSCDGPPGSVLGTILEAPANEQPAKSGTDLTKSVNAAITQEGKQDDERRGNKQNINSEGETLVFTTTRRRRSLSTSGKESLVDRASSEPFKSQRGYSVNRDLTPVLETKPFKSTSFDNDKGSKPTVTHVAALLKKSEHKIKESKPFSNRSKFVENEDGTSPGKSITKRRRSSSVSSHDNQFLPANLEESPQKKRKTSSVQGDFAPVLKVSKVTKVTVAQSGKEESTSGTSGRIGTLRSRRALVESENKLGKSTFKQRRRSTSQSEVSEAHTAMTDNSLRREDKTKRRSSSSDITPFNLSLRRRRSGASGFGSLLEPVAEGPEPLEDSSTEPVSAQSRCQAVEMYATARRLTRHQRALMQRSMDLSRPLQAGRYTIVNRQTSGACKYDQELLILSKFPHRESSSSSSSSSSPVSSLRLDHDDPSSHFDDVTDDDDDTSSVKTRSSARRPSLCLSQVSTVKVPTVVNQESTSSTHREVSTARSLRSGKVYATSGSETSSDVSTVRIESAPSRLASSPSSIASERTVQMRRRSLRKAKDSLSAHATPTKNSGPSESGESTKDSPPKDRKTLHTRKALSMELHTIQEKSKEGSFDSSDKQTGSRAPQEGLLSPVAGPSTLRSATTKTPLFARRRSKNKSRSQPQLSEETPSTEAGPSRRQTTKKTKTPKHRKSKSRSLRSCASSQESPPAFRMGRNRLTVFQLRRFSKKKTTQEK</sequence>
<feature type="compositionally biased region" description="Polar residues" evidence="3">
    <location>
        <begin position="1659"/>
        <end position="1674"/>
    </location>
</feature>
<feature type="compositionally biased region" description="Polar residues" evidence="3">
    <location>
        <begin position="1469"/>
        <end position="1485"/>
    </location>
</feature>
<feature type="region of interest" description="Disordered" evidence="3">
    <location>
        <begin position="2499"/>
        <end position="2561"/>
    </location>
</feature>
<accession>A0A7R8VR56</accession>
<feature type="compositionally biased region" description="Polar residues" evidence="3">
    <location>
        <begin position="3000"/>
        <end position="3014"/>
    </location>
</feature>
<evidence type="ECO:0000256" key="1">
    <source>
        <dbReference type="ARBA" id="ARBA00004123"/>
    </source>
</evidence>
<feature type="compositionally biased region" description="Polar residues" evidence="3">
    <location>
        <begin position="1943"/>
        <end position="1952"/>
    </location>
</feature>
<feature type="region of interest" description="Disordered" evidence="3">
    <location>
        <begin position="1285"/>
        <end position="1304"/>
    </location>
</feature>
<evidence type="ECO:0008006" key="7">
    <source>
        <dbReference type="Google" id="ProtNLM"/>
    </source>
</evidence>
<feature type="compositionally biased region" description="Polar residues" evidence="3">
    <location>
        <begin position="1450"/>
        <end position="1461"/>
    </location>
</feature>
<feature type="compositionally biased region" description="Low complexity" evidence="3">
    <location>
        <begin position="2327"/>
        <end position="2348"/>
    </location>
</feature>
<dbReference type="InterPro" id="IPR025151">
    <property type="entry name" value="ELYS_dom"/>
</dbReference>
<dbReference type="PANTHER" id="PTHR21583:SF8">
    <property type="entry name" value="PROTEIN ELYS"/>
    <property type="match status" value="1"/>
</dbReference>
<dbReference type="GO" id="GO:0005634">
    <property type="term" value="C:nucleus"/>
    <property type="evidence" value="ECO:0007669"/>
    <property type="project" value="UniProtKB-SubCell"/>
</dbReference>
<feature type="compositionally biased region" description="Low complexity" evidence="3">
    <location>
        <begin position="1577"/>
        <end position="1591"/>
    </location>
</feature>
<feature type="compositionally biased region" description="Low complexity" evidence="3">
    <location>
        <begin position="2966"/>
        <end position="2980"/>
    </location>
</feature>
<feature type="compositionally biased region" description="Basic residues" evidence="3">
    <location>
        <begin position="3161"/>
        <end position="3171"/>
    </location>
</feature>
<feature type="domain" description="ELYS beta-propeller" evidence="5">
    <location>
        <begin position="80"/>
        <end position="570"/>
    </location>
</feature>
<proteinExistence type="predicted"/>
<gene>
    <name evidence="6" type="ORF">TDIB3V08_LOCUS7670</name>
</gene>
<evidence type="ECO:0000313" key="6">
    <source>
        <dbReference type="EMBL" id="CAD7201471.1"/>
    </source>
</evidence>
<feature type="compositionally biased region" description="Low complexity" evidence="3">
    <location>
        <begin position="3134"/>
        <end position="3143"/>
    </location>
</feature>
<feature type="compositionally biased region" description="Polar residues" evidence="3">
    <location>
        <begin position="2349"/>
        <end position="2369"/>
    </location>
</feature>
<dbReference type="Pfam" id="PF16687">
    <property type="entry name" value="ELYS-bb"/>
    <property type="match status" value="1"/>
</dbReference>
<feature type="compositionally biased region" description="Basic and acidic residues" evidence="3">
    <location>
        <begin position="2876"/>
        <end position="2888"/>
    </location>
</feature>
<feature type="region of interest" description="Disordered" evidence="3">
    <location>
        <begin position="1555"/>
        <end position="1674"/>
    </location>
</feature>
<dbReference type="EMBL" id="OA568394">
    <property type="protein sequence ID" value="CAD7201471.1"/>
    <property type="molecule type" value="Genomic_DNA"/>
</dbReference>
<feature type="domain" description="ELYS-like" evidence="4">
    <location>
        <begin position="833"/>
        <end position="1063"/>
    </location>
</feature>
<dbReference type="InterPro" id="IPR032040">
    <property type="entry name" value="ELYS-bb"/>
</dbReference>
<feature type="compositionally biased region" description="Basic residues" evidence="3">
    <location>
        <begin position="3116"/>
        <end position="3133"/>
    </location>
</feature>
<feature type="compositionally biased region" description="Low complexity" evidence="3">
    <location>
        <begin position="1352"/>
        <end position="1369"/>
    </location>
</feature>
<feature type="region of interest" description="Disordered" evidence="3">
    <location>
        <begin position="2857"/>
        <end position="2908"/>
    </location>
</feature>
<organism evidence="6">
    <name type="scientific">Timema douglasi</name>
    <name type="common">Walking stick</name>
    <dbReference type="NCBI Taxonomy" id="61478"/>
    <lineage>
        <taxon>Eukaryota</taxon>
        <taxon>Metazoa</taxon>
        <taxon>Ecdysozoa</taxon>
        <taxon>Arthropoda</taxon>
        <taxon>Hexapoda</taxon>
        <taxon>Insecta</taxon>
        <taxon>Pterygota</taxon>
        <taxon>Neoptera</taxon>
        <taxon>Polyneoptera</taxon>
        <taxon>Phasmatodea</taxon>
        <taxon>Timematodea</taxon>
        <taxon>Timematoidea</taxon>
        <taxon>Timematidae</taxon>
        <taxon>Timema</taxon>
    </lineage>
</organism>
<feature type="compositionally biased region" description="Polar residues" evidence="3">
    <location>
        <begin position="2950"/>
        <end position="2960"/>
    </location>
</feature>
<reference evidence="6" key="1">
    <citation type="submission" date="2020-11" db="EMBL/GenBank/DDBJ databases">
        <authorList>
            <person name="Tran Van P."/>
        </authorList>
    </citation>
    <scope>NUCLEOTIDE SEQUENCE</scope>
</reference>
<evidence type="ECO:0000259" key="5">
    <source>
        <dbReference type="Pfam" id="PF16687"/>
    </source>
</evidence>
<feature type="region of interest" description="Disordered" evidence="3">
    <location>
        <begin position="2600"/>
        <end position="2661"/>
    </location>
</feature>
<name>A0A7R8VR56_TIMDO</name>
<feature type="compositionally biased region" description="Polar residues" evidence="3">
    <location>
        <begin position="1562"/>
        <end position="1574"/>
    </location>
</feature>
<feature type="region of interest" description="Disordered" evidence="3">
    <location>
        <begin position="1437"/>
        <end position="1503"/>
    </location>
</feature>